<dbReference type="GeneID" id="79933726"/>
<evidence type="ECO:0000313" key="2">
    <source>
        <dbReference type="Proteomes" id="UP000661025"/>
    </source>
</evidence>
<reference evidence="1" key="1">
    <citation type="submission" date="2020-09" db="EMBL/GenBank/DDBJ databases">
        <title>Streptomyces canutascabiei sp. nov., which causes potato common scab and is distributed across the world.</title>
        <authorList>
            <person name="Nguyen H.P."/>
            <person name="Weisberg A.J."/>
            <person name="Chang J.H."/>
            <person name="Clarke C.R."/>
        </authorList>
    </citation>
    <scope>NUCLEOTIDE SEQUENCE</scope>
    <source>
        <strain evidence="1">ID-01-6.2a</strain>
    </source>
</reference>
<name>A0A927QEJ8_9ACTN</name>
<comment type="caution">
    <text evidence="1">The sequence shown here is derived from an EMBL/GenBank/DDBJ whole genome shotgun (WGS) entry which is preliminary data.</text>
</comment>
<sequence>MPPNPLASGLPRPAAVVNAEIRALWSDPRVPLTDELRARRDALYVEWVAAVEAERGDVIEAA</sequence>
<dbReference type="Proteomes" id="UP000661025">
    <property type="component" value="Unassembled WGS sequence"/>
</dbReference>
<evidence type="ECO:0000313" key="1">
    <source>
        <dbReference type="EMBL" id="MBD9723431.1"/>
    </source>
</evidence>
<proteinExistence type="predicted"/>
<protein>
    <submittedName>
        <fullName evidence="1">Uncharacterized protein</fullName>
    </submittedName>
</protein>
<accession>A0A927QEJ8</accession>
<dbReference type="AlphaFoldDB" id="A0A927QEJ8"/>
<dbReference type="EMBL" id="JACYXT010000003">
    <property type="protein sequence ID" value="MBD9723431.1"/>
    <property type="molecule type" value="Genomic_DNA"/>
</dbReference>
<organism evidence="1 2">
    <name type="scientific">Streptomyces caniscabiei</name>
    <dbReference type="NCBI Taxonomy" id="2746961"/>
    <lineage>
        <taxon>Bacteria</taxon>
        <taxon>Bacillati</taxon>
        <taxon>Actinomycetota</taxon>
        <taxon>Actinomycetes</taxon>
        <taxon>Kitasatosporales</taxon>
        <taxon>Streptomycetaceae</taxon>
        <taxon>Streptomyces</taxon>
    </lineage>
</organism>
<dbReference type="RefSeq" id="WP_192360287.1">
    <property type="nucleotide sequence ID" value="NZ_CP119182.1"/>
</dbReference>
<gene>
    <name evidence="1" type="ORF">IHE70_09275</name>
</gene>